<keyword evidence="2" id="KW-1185">Reference proteome</keyword>
<protein>
    <submittedName>
        <fullName evidence="1">Histidine phosphatase family protein</fullName>
    </submittedName>
</protein>
<organism evidence="1 2">
    <name type="scientific">Kineosporia corallincola</name>
    <dbReference type="NCBI Taxonomy" id="2835133"/>
    <lineage>
        <taxon>Bacteria</taxon>
        <taxon>Bacillati</taxon>
        <taxon>Actinomycetota</taxon>
        <taxon>Actinomycetes</taxon>
        <taxon>Kineosporiales</taxon>
        <taxon>Kineosporiaceae</taxon>
        <taxon>Kineosporia</taxon>
    </lineage>
</organism>
<proteinExistence type="predicted"/>
<gene>
    <name evidence="1" type="ORF">KIH74_33065</name>
</gene>
<evidence type="ECO:0000313" key="1">
    <source>
        <dbReference type="EMBL" id="MBT0773823.1"/>
    </source>
</evidence>
<dbReference type="EMBL" id="JAHBAY010000020">
    <property type="protein sequence ID" value="MBT0773823.1"/>
    <property type="molecule type" value="Genomic_DNA"/>
</dbReference>
<name>A0ABS5TSN0_9ACTN</name>
<accession>A0ABS5TSN0</accession>
<dbReference type="Pfam" id="PF00300">
    <property type="entry name" value="His_Phos_1"/>
    <property type="match status" value="1"/>
</dbReference>
<dbReference type="CDD" id="cd07067">
    <property type="entry name" value="HP_PGM_like"/>
    <property type="match status" value="1"/>
</dbReference>
<evidence type="ECO:0000313" key="2">
    <source>
        <dbReference type="Proteomes" id="UP001197247"/>
    </source>
</evidence>
<dbReference type="RefSeq" id="WP_214160363.1">
    <property type="nucleotide sequence ID" value="NZ_JAHBAY010000020.1"/>
</dbReference>
<dbReference type="SMART" id="SM00855">
    <property type="entry name" value="PGAM"/>
    <property type="match status" value="1"/>
</dbReference>
<dbReference type="Proteomes" id="UP001197247">
    <property type="component" value="Unassembled WGS sequence"/>
</dbReference>
<dbReference type="PANTHER" id="PTHR48100">
    <property type="entry name" value="BROAD-SPECIFICITY PHOSPHATASE YOR283W-RELATED"/>
    <property type="match status" value="1"/>
</dbReference>
<comment type="caution">
    <text evidence="1">The sequence shown here is derived from an EMBL/GenBank/DDBJ whole genome shotgun (WGS) entry which is preliminary data.</text>
</comment>
<dbReference type="Gene3D" id="3.40.50.1240">
    <property type="entry name" value="Phosphoglycerate mutase-like"/>
    <property type="match status" value="1"/>
</dbReference>
<dbReference type="PIRSF" id="PIRSF000709">
    <property type="entry name" value="6PFK_2-Ptase"/>
    <property type="match status" value="1"/>
</dbReference>
<dbReference type="PANTHER" id="PTHR48100:SF15">
    <property type="entry name" value="SEDOHEPTULOSE 1,7-BISPHOSPHATASE"/>
    <property type="match status" value="1"/>
</dbReference>
<dbReference type="SUPFAM" id="SSF53254">
    <property type="entry name" value="Phosphoglycerate mutase-like"/>
    <property type="match status" value="1"/>
</dbReference>
<dbReference type="InterPro" id="IPR029033">
    <property type="entry name" value="His_PPase_superfam"/>
</dbReference>
<reference evidence="1 2" key="1">
    <citation type="submission" date="2021-05" db="EMBL/GenBank/DDBJ databases">
        <title>Kineosporia and Streptomyces sp. nov. two new marine actinobacteria isolated from Coral.</title>
        <authorList>
            <person name="Buangrab K."/>
            <person name="Sutthacheep M."/>
            <person name="Yeemin T."/>
            <person name="Harunari E."/>
            <person name="Igarashi Y."/>
            <person name="Kanchanasin P."/>
            <person name="Tanasupawat S."/>
            <person name="Phongsopitanun W."/>
        </authorList>
    </citation>
    <scope>NUCLEOTIDE SEQUENCE [LARGE SCALE GENOMIC DNA]</scope>
    <source>
        <strain evidence="1 2">J2-2</strain>
    </source>
</reference>
<dbReference type="InterPro" id="IPR050275">
    <property type="entry name" value="PGM_Phosphatase"/>
</dbReference>
<dbReference type="InterPro" id="IPR013078">
    <property type="entry name" value="His_Pase_superF_clade-1"/>
</dbReference>
<sequence>MTSHEPELWLIRHGETEWSRDRRHTGRSDLPLLPEGEKKAATLAPRIAGVHFDLQLASPLQRAWRTAELAGLDPKPEPNALEWDYGDYEGITTAQIQERSPGWWIWNSPVPGGESLAQVSDRADAVIRRVRDEAPDRAVLVAHAHFLRVLAARWLQQDAALGAHLALQTSTLSVLGWDRGTPIIDRWNG</sequence>